<feature type="region of interest" description="Disordered" evidence="1">
    <location>
        <begin position="1"/>
        <end position="135"/>
    </location>
</feature>
<dbReference type="GO" id="GO:0008278">
    <property type="term" value="C:cohesin complex"/>
    <property type="evidence" value="ECO:0007669"/>
    <property type="project" value="TreeGrafter"/>
</dbReference>
<gene>
    <name evidence="3" type="ORF">L228DRAFT_235598</name>
</gene>
<dbReference type="PROSITE" id="PS51425">
    <property type="entry name" value="SCD"/>
    <property type="match status" value="1"/>
</dbReference>
<reference evidence="3 4" key="1">
    <citation type="journal article" date="2016" name="Fungal Biol.">
        <title>The genome of Xylona heveae provides a window into fungal endophytism.</title>
        <authorList>
            <person name="Gazis R."/>
            <person name="Kuo A."/>
            <person name="Riley R."/>
            <person name="LaButti K."/>
            <person name="Lipzen A."/>
            <person name="Lin J."/>
            <person name="Amirebrahimi M."/>
            <person name="Hesse C.N."/>
            <person name="Spatafora J.W."/>
            <person name="Henrissat B."/>
            <person name="Hainaut M."/>
            <person name="Grigoriev I.V."/>
            <person name="Hibbett D.S."/>
        </authorList>
    </citation>
    <scope>NUCLEOTIDE SEQUENCE [LARGE SCALE GENOMIC DNA]</scope>
    <source>
        <strain evidence="3 4">TC161</strain>
    </source>
</reference>
<feature type="compositionally biased region" description="Basic and acidic residues" evidence="1">
    <location>
        <begin position="994"/>
        <end position="1004"/>
    </location>
</feature>
<feature type="compositionally biased region" description="Low complexity" evidence="1">
    <location>
        <begin position="1185"/>
        <end position="1203"/>
    </location>
</feature>
<dbReference type="STRING" id="1328760.A0A165JRG6"/>
<accession>A0A165JRG6</accession>
<dbReference type="GO" id="GO:0005634">
    <property type="term" value="C:nucleus"/>
    <property type="evidence" value="ECO:0007669"/>
    <property type="project" value="TreeGrafter"/>
</dbReference>
<feature type="compositionally biased region" description="Acidic residues" evidence="1">
    <location>
        <begin position="1058"/>
        <end position="1095"/>
    </location>
</feature>
<dbReference type="RefSeq" id="XP_018192098.1">
    <property type="nucleotide sequence ID" value="XM_018330741.1"/>
</dbReference>
<feature type="region of interest" description="Disordered" evidence="1">
    <location>
        <begin position="988"/>
        <end position="1015"/>
    </location>
</feature>
<sequence length="1286" mass="141376">MELSDPATPESSTPEASLRRRSGRVVKQPQRLSASQAAKQAGRAKRKRTEREGGDEIEEDGTEPSEDESDESDEVESEPDEEELKERRRAKARSKKAAAAAKPAAKKPKTTNGVGPSLAMRPAPKGIRKPRKPRARALAINDDEAEGLYAEVFARGHTVDAVTAEWLSQYEQHNSNAVRDLVNFVLKCSGCNLQVDEHDIEDPDNVASRLDDLQEEYQSQSITEYPLISKAKGHSSFRSMLTDFFGTLIATLHASSTLYTDATLMENIQVWIGSMSSSAIRPFRHTATVVSLSIVSALCEIARGIVENTAKTLRQQEGEKKKGRVNKGRVTALQEKMDESGKKRDVLEGLIKDIFDTVFVHRYRDVDPRIRTDCVQALGYWILIFPDLFFEGQYLRYLGWLLSDIAAPTRAEVVKQLQKIFRVKDNIAGLRTFTDRFRPRLVEMATRDADAGVRASAVELLDTIREAGMLEPDDIDTIGRLIFDSEGRVRKAVVNFFSENINDLCDSRIDDLGGKETLEEALAHDDEDYESPQIPWVKLKCLAEVLKLYDSDNDGNERSRRHNGAVDILVAGATESRFSLAAHALCEKMPELQKWEILAGYVLFDHSASAEATGDDPDVTFKKECALDEGEEVILLEVLHEAVKHCLTQALEPTIKGGKAAPLSAKARQQQTKEIQETAALHLAQLIPRLLKKFGPAPDAASAVLRLEHLLNLEVFQELRQDSTTYSALLDDINRQFLSHADPNVLVEASAALLHAKSYEELEEVTEGKVQLLWEDTVGTLHNLAKGGNLGVRGNFTTSSLKELCNNVRRISNLASISDCVEPLETVPALSTNERNSSKRSSASRTPTDASKILLNILSRGKESTDTLSASSAQKKAELETEQVLEDSLVESALKSLMFYFMWKTRSFQAAASSGKDISSADIDTLQDRRAAFARGLLSILRRKSAPGSSRLGGGVSGIDDLRLAAAGTLLDLYTLFAATFRQLVESSRTHPRTRNDEQNHNLPEEEEEEDEGENQYISSLAALIQEIPSDTQKILTSLFTSTERVYSQKANRTREVGDEDDPIDSEDDDDADLEDDDDEDEDDDEVDADATEEEVQARRAQRKLVVALSAEQKLCELTGKLVLAILAKVLDHHDDHGSKLRTRILRNRNRLGQNFKEVVAYLDESAATTRRTAGAGAGAGGASAAGPPSKAAKASSASASAANKRRPSASTSAGAKAGHGHKSKEYVLDDDDDEDDDEVDDNEAEEEEEDDAVHDEHDEDEEGDTAAAAAAAAAKDDDGDDILGD</sequence>
<dbReference type="Proteomes" id="UP000076632">
    <property type="component" value="Unassembled WGS sequence"/>
</dbReference>
<feature type="region of interest" description="Disordered" evidence="1">
    <location>
        <begin position="1047"/>
        <end position="1096"/>
    </location>
</feature>
<dbReference type="Pfam" id="PF24571">
    <property type="entry name" value="HEAT_SCC3-SA"/>
    <property type="match status" value="1"/>
</dbReference>
<dbReference type="Gene3D" id="1.25.10.10">
    <property type="entry name" value="Leucine-rich Repeat Variant"/>
    <property type="match status" value="1"/>
</dbReference>
<dbReference type="InterPro" id="IPR013721">
    <property type="entry name" value="STAG"/>
</dbReference>
<feature type="compositionally biased region" description="Acidic residues" evidence="1">
    <location>
        <begin position="55"/>
        <end position="83"/>
    </location>
</feature>
<dbReference type="PANTHER" id="PTHR11199">
    <property type="entry name" value="STROMAL ANTIGEN"/>
    <property type="match status" value="1"/>
</dbReference>
<dbReference type="Pfam" id="PF21581">
    <property type="entry name" value="SCD"/>
    <property type="match status" value="1"/>
</dbReference>
<dbReference type="OrthoDB" id="498590at2759"/>
<evidence type="ECO:0000256" key="1">
    <source>
        <dbReference type="SAM" id="MobiDB-lite"/>
    </source>
</evidence>
<dbReference type="SUPFAM" id="SSF48371">
    <property type="entry name" value="ARM repeat"/>
    <property type="match status" value="1"/>
</dbReference>
<dbReference type="GeneID" id="28895878"/>
<evidence type="ECO:0000313" key="3">
    <source>
        <dbReference type="EMBL" id="KZF26543.1"/>
    </source>
</evidence>
<dbReference type="InterPro" id="IPR056396">
    <property type="entry name" value="HEAT_SCC3-SA"/>
</dbReference>
<dbReference type="Pfam" id="PF08514">
    <property type="entry name" value="STAG"/>
    <property type="match status" value="1"/>
</dbReference>
<feature type="compositionally biased region" description="Acidic residues" evidence="1">
    <location>
        <begin position="1005"/>
        <end position="1014"/>
    </location>
</feature>
<dbReference type="GO" id="GO:0003682">
    <property type="term" value="F:chromatin binding"/>
    <property type="evidence" value="ECO:0007669"/>
    <property type="project" value="TreeGrafter"/>
</dbReference>
<dbReference type="PANTHER" id="PTHR11199:SF0">
    <property type="entry name" value="LD34181P-RELATED"/>
    <property type="match status" value="1"/>
</dbReference>
<dbReference type="GO" id="GO:0007062">
    <property type="term" value="P:sister chromatid cohesion"/>
    <property type="evidence" value="ECO:0007669"/>
    <property type="project" value="UniProtKB-ARBA"/>
</dbReference>
<dbReference type="GO" id="GO:0000785">
    <property type="term" value="C:chromatin"/>
    <property type="evidence" value="ECO:0007669"/>
    <property type="project" value="TreeGrafter"/>
</dbReference>
<dbReference type="InParanoid" id="A0A165JRG6"/>
<organism evidence="3 4">
    <name type="scientific">Xylona heveae (strain CBS 132557 / TC161)</name>
    <dbReference type="NCBI Taxonomy" id="1328760"/>
    <lineage>
        <taxon>Eukaryota</taxon>
        <taxon>Fungi</taxon>
        <taxon>Dikarya</taxon>
        <taxon>Ascomycota</taxon>
        <taxon>Pezizomycotina</taxon>
        <taxon>Xylonomycetes</taxon>
        <taxon>Xylonales</taxon>
        <taxon>Xylonaceae</taxon>
        <taxon>Xylona</taxon>
    </lineage>
</organism>
<feature type="compositionally biased region" description="Acidic residues" evidence="1">
    <location>
        <begin position="1229"/>
        <end position="1265"/>
    </location>
</feature>
<keyword evidence="4" id="KW-1185">Reference proteome</keyword>
<feature type="compositionally biased region" description="Basic residues" evidence="1">
    <location>
        <begin position="87"/>
        <end position="96"/>
    </location>
</feature>
<protein>
    <recommendedName>
        <fullName evidence="2">SCD domain-containing protein</fullName>
    </recommendedName>
</protein>
<dbReference type="InterPro" id="IPR039662">
    <property type="entry name" value="Cohesin_Scc3/SA"/>
</dbReference>
<proteinExistence type="predicted"/>
<dbReference type="InterPro" id="IPR020839">
    <property type="entry name" value="SCD"/>
</dbReference>
<dbReference type="InterPro" id="IPR016024">
    <property type="entry name" value="ARM-type_fold"/>
</dbReference>
<dbReference type="OMA" id="FVANVQD"/>
<evidence type="ECO:0000313" key="4">
    <source>
        <dbReference type="Proteomes" id="UP000076632"/>
    </source>
</evidence>
<name>A0A165JRG6_XYLHT</name>
<dbReference type="EMBL" id="KV407454">
    <property type="protein sequence ID" value="KZF26543.1"/>
    <property type="molecule type" value="Genomic_DNA"/>
</dbReference>
<feature type="domain" description="SCD" evidence="2">
    <location>
        <begin position="359"/>
        <end position="444"/>
    </location>
</feature>
<feature type="compositionally biased region" description="Basic residues" evidence="1">
    <location>
        <begin position="126"/>
        <end position="135"/>
    </location>
</feature>
<evidence type="ECO:0000259" key="2">
    <source>
        <dbReference type="PROSITE" id="PS51425"/>
    </source>
</evidence>
<feature type="region of interest" description="Disordered" evidence="1">
    <location>
        <begin position="1174"/>
        <end position="1286"/>
    </location>
</feature>
<dbReference type="InterPro" id="IPR011989">
    <property type="entry name" value="ARM-like"/>
</dbReference>